<organism evidence="1 2">
    <name type="scientific">Manihot esculenta</name>
    <name type="common">Cassava</name>
    <name type="synonym">Jatropha manihot</name>
    <dbReference type="NCBI Taxonomy" id="3983"/>
    <lineage>
        <taxon>Eukaryota</taxon>
        <taxon>Viridiplantae</taxon>
        <taxon>Streptophyta</taxon>
        <taxon>Embryophyta</taxon>
        <taxon>Tracheophyta</taxon>
        <taxon>Spermatophyta</taxon>
        <taxon>Magnoliopsida</taxon>
        <taxon>eudicotyledons</taxon>
        <taxon>Gunneridae</taxon>
        <taxon>Pentapetalae</taxon>
        <taxon>rosids</taxon>
        <taxon>fabids</taxon>
        <taxon>Malpighiales</taxon>
        <taxon>Euphorbiaceae</taxon>
        <taxon>Crotonoideae</taxon>
        <taxon>Manihoteae</taxon>
        <taxon>Manihot</taxon>
    </lineage>
</organism>
<comment type="caution">
    <text evidence="1">The sequence shown here is derived from an EMBL/GenBank/DDBJ whole genome shotgun (WGS) entry which is preliminary data.</text>
</comment>
<keyword evidence="2" id="KW-1185">Reference proteome</keyword>
<accession>A0ACB7G6T5</accession>
<dbReference type="EMBL" id="CM004402">
    <property type="protein sequence ID" value="KAG8635438.1"/>
    <property type="molecule type" value="Genomic_DNA"/>
</dbReference>
<sequence length="429" mass="48177">MEDEKPFSHQQSFRYWSKEKKKNNKREMASQGLSAASDIAERWRELSGENNWEGLLDPLDIDLRRYILHYGDIAAAISGAFNDKVSSDCRGFSRYPPEEFFTKLGLTKRNPSLEYTLTDFIYSRLGHDVFDWDSEPLSTWCAYVAVATDEGKAKLGRRDIVVSWRGTSLALEWQKDFQALPYPALDLFGFHLLPPLVHSGFHSLYTSKDQTSTYNKASAREQVLAAVRKLVDQYKDEEVSITVTGHSLGAALATLNAVDIAYNGYNKPTGEPNKNFPVTAIVFASPQVGDLGFKKIYDDLKDVHVLRVTNATDPVPMCPPIGCIHVGENLPIDTKKSQFLKSNVSSHDLQVYFHGVAGTQGSKGGFNLEVPFDLAIINKYTDGLKDEYNKNIPAFWWVEENKGMIQNDDGTYTAHYYVPDPPAVPLNLN</sequence>
<evidence type="ECO:0000313" key="2">
    <source>
        <dbReference type="Proteomes" id="UP000091857"/>
    </source>
</evidence>
<gene>
    <name evidence="1" type="ORF">MANES_16G037000v8</name>
</gene>
<name>A0ACB7G6T5_MANES</name>
<protein>
    <submittedName>
        <fullName evidence="1">Uncharacterized protein</fullName>
    </submittedName>
</protein>
<dbReference type="Proteomes" id="UP000091857">
    <property type="component" value="Chromosome 16"/>
</dbReference>
<evidence type="ECO:0000313" key="1">
    <source>
        <dbReference type="EMBL" id="KAG8635438.1"/>
    </source>
</evidence>
<reference evidence="2" key="1">
    <citation type="journal article" date="2016" name="Nat. Biotechnol.">
        <title>Sequencing wild and cultivated cassava and related species reveals extensive interspecific hybridization and genetic diversity.</title>
        <authorList>
            <person name="Bredeson J.V."/>
            <person name="Lyons J.B."/>
            <person name="Prochnik S.E."/>
            <person name="Wu G.A."/>
            <person name="Ha C.M."/>
            <person name="Edsinger-Gonzales E."/>
            <person name="Grimwood J."/>
            <person name="Schmutz J."/>
            <person name="Rabbi I.Y."/>
            <person name="Egesi C."/>
            <person name="Nauluvula P."/>
            <person name="Lebot V."/>
            <person name="Ndunguru J."/>
            <person name="Mkamilo G."/>
            <person name="Bart R.S."/>
            <person name="Setter T.L."/>
            <person name="Gleadow R.M."/>
            <person name="Kulakow P."/>
            <person name="Ferguson M.E."/>
            <person name="Rounsley S."/>
            <person name="Rokhsar D.S."/>
        </authorList>
    </citation>
    <scope>NUCLEOTIDE SEQUENCE [LARGE SCALE GENOMIC DNA]</scope>
    <source>
        <strain evidence="2">cv. AM560-2</strain>
    </source>
</reference>
<proteinExistence type="predicted"/>